<dbReference type="EMBL" id="JBCGDC010000014">
    <property type="protein sequence ID" value="MFB6392927.1"/>
    <property type="molecule type" value="Genomic_DNA"/>
</dbReference>
<feature type="region of interest" description="Disordered" evidence="2">
    <location>
        <begin position="50"/>
        <end position="81"/>
    </location>
</feature>
<gene>
    <name evidence="4" type="ORF">AAFH96_07355</name>
</gene>
<evidence type="ECO:0000313" key="4">
    <source>
        <dbReference type="EMBL" id="MFB6392927.1"/>
    </source>
</evidence>
<dbReference type="Proteomes" id="UP001582793">
    <property type="component" value="Unassembled WGS sequence"/>
</dbReference>
<dbReference type="PANTHER" id="PTHR32097">
    <property type="entry name" value="CAMP-BINDING PROTEIN 1-RELATED"/>
    <property type="match status" value="1"/>
</dbReference>
<feature type="domain" description="TerD" evidence="3">
    <location>
        <begin position="10"/>
        <end position="72"/>
    </location>
</feature>
<reference evidence="4 5" key="1">
    <citation type="submission" date="2024-04" db="EMBL/GenBank/DDBJ databases">
        <title>Polymorphospora sp. isolated from Baiyangdian Lake in Xiong'an New Area.</title>
        <authorList>
            <person name="Zhang X."/>
            <person name="Liu J."/>
        </authorList>
    </citation>
    <scope>NUCLEOTIDE SEQUENCE [LARGE SCALE GENOMIC DNA]</scope>
    <source>
        <strain evidence="4 5">2-325</strain>
    </source>
</reference>
<dbReference type="InterPro" id="IPR051324">
    <property type="entry name" value="Stress/Tellurium_Resist"/>
</dbReference>
<dbReference type="Gene3D" id="2.60.60.30">
    <property type="entry name" value="sav2460 like domains"/>
    <property type="match status" value="1"/>
</dbReference>
<protein>
    <submittedName>
        <fullName evidence="4">TerD family protein</fullName>
    </submittedName>
</protein>
<dbReference type="RefSeq" id="WP_375733593.1">
    <property type="nucleotide sequence ID" value="NZ_JBCGDC010000014.1"/>
</dbReference>
<keyword evidence="5" id="KW-1185">Reference proteome</keyword>
<accession>A0ABV5CLW0</accession>
<sequence length="81" mass="8225">MSPLADGASTALTPTRVRLVPSWTAGAGVPDVDASALLVTAAGRVHGDKDPVFYDQQHHPSGAVVHSGKRTGPAGPLNGCR</sequence>
<proteinExistence type="inferred from homology"/>
<evidence type="ECO:0000259" key="3">
    <source>
        <dbReference type="Pfam" id="PF02342"/>
    </source>
</evidence>
<dbReference type="PANTHER" id="PTHR32097:SF4">
    <property type="entry name" value="GENERAL STRESS PROTEIN 16U"/>
    <property type="match status" value="1"/>
</dbReference>
<evidence type="ECO:0000313" key="5">
    <source>
        <dbReference type="Proteomes" id="UP001582793"/>
    </source>
</evidence>
<organism evidence="4 5">
    <name type="scientific">Polymorphospora lycopeni</name>
    <dbReference type="NCBI Taxonomy" id="3140240"/>
    <lineage>
        <taxon>Bacteria</taxon>
        <taxon>Bacillati</taxon>
        <taxon>Actinomycetota</taxon>
        <taxon>Actinomycetes</taxon>
        <taxon>Micromonosporales</taxon>
        <taxon>Micromonosporaceae</taxon>
        <taxon>Polymorphospora</taxon>
    </lineage>
</organism>
<evidence type="ECO:0000256" key="2">
    <source>
        <dbReference type="SAM" id="MobiDB-lite"/>
    </source>
</evidence>
<dbReference type="CDD" id="cd06974">
    <property type="entry name" value="TerD_like"/>
    <property type="match status" value="1"/>
</dbReference>
<dbReference type="Pfam" id="PF02342">
    <property type="entry name" value="TerD"/>
    <property type="match status" value="1"/>
</dbReference>
<name>A0ABV5CLW0_9ACTN</name>
<evidence type="ECO:0000256" key="1">
    <source>
        <dbReference type="ARBA" id="ARBA00008775"/>
    </source>
</evidence>
<dbReference type="InterPro" id="IPR003325">
    <property type="entry name" value="TerD"/>
</dbReference>
<comment type="caution">
    <text evidence="4">The sequence shown here is derived from an EMBL/GenBank/DDBJ whole genome shotgun (WGS) entry which is preliminary data.</text>
</comment>
<comment type="similarity">
    <text evidence="1">Belongs to the CAPAB/TerDEXZ family.</text>
</comment>